<comment type="caution">
    <text evidence="3">The sequence shown here is derived from an EMBL/GenBank/DDBJ whole genome shotgun (WGS) entry which is preliminary data.</text>
</comment>
<gene>
    <name evidence="3" type="ORF">A3H05_02715</name>
</gene>
<sequence>MEKIILIIFAGIFSITVHYTVFADNSSELCQKTGYTVSAVNGIFTDEEDARNNQRFLKAELKDTYNGEKIDYQYLLNPSHIAGLGDLTMSFYQKIFDYEAVKDYDLVEMLKDASEKVKTQKILLVAHSQGNFYANSFYDSVAGKEGGIPQESIGVYAVATPAGRVAGGGKWLTSDTDKVIVDLVGLFPFKKIMTPNTSIVLTKGDDFKGHNFSGVYLKYRGKEIISGIRETLGRLAENNVQSKESPCLAPPKLTLAHKIQGEILSAVDPFANMAIDGIVIVAVEAYQAGKALAKGASSLSGLIAGAYDSVLPEDNKNTNNETVFFDVIKPENFSSSSALPAGQAGEEEVLPVNYAPMSRSRLDIAEEALKVLQNQILSLKNQAIVSSESIAISRLNLDIAQEQPKFIAAIYPGFGGGGDGGMASVSSLSASSADSSSSAGSSSSASESSSSTSSNSSSSSSSSSSSAPDTAPPTISSFSISECQNSLSSDGCLVATTTLNIAWSSPSSDLDYFVINNNGSVSATTATSTAAAASDNAVFSFSVSAKDLTGNFSATSTQTAEISTMPVVINEVAWAGNGSAYSADEWIELYNRTNKSINLSNWILYSAANLSPYVVLTGVISAKGYYLLERTNDNTVSDIAADKIYTGALNNSGENLILSYASSTIDEIPYDYNWYAGSDFNYSSMERYDVSAAGTSSSNWLANNTVIINGKNAGGGNIASTPKARNSANYLINRGVSVSSDMTLYASSSPYLVNNTLQTFSASSTLTIEPGVVIKFYNDAGFSFGNGAKILAQGSAADPIIFTSFYDDTFGGDTNGDNSVHSPTPGNWFGVRIDSPGTESIINNSVFRYGGKYYSGGGWTDSKANLYVANSSAVVSDSVFEYSKVYGVKLSSASTTFFGSAFRYNNNSEEGASTGLYSSVGTLTLNSNTFSNNKRGLDVSVADSASVSSNTFTSNAGEAVYSYGRLGSYSGNSGSGNGVNAISINGTITQNGATTTLAVNSLPYLLQGAVTVVASSTLAVNSGATIKGWNNSSTSYLNVYGNLVIPGVNFSDIVFGSMYDSPAKGNWGGLRFYSGSISTISGATFEYANTAITYTDSPINLSNVNFNENNLGLSADSASRTYPITASNVTFTNNTATTSPGGLW</sequence>
<organism evidence="3 4">
    <name type="scientific">Candidatus Giovannonibacteria bacterium RIFCSPLOWO2_12_FULL_43_26</name>
    <dbReference type="NCBI Taxonomy" id="1798363"/>
    <lineage>
        <taxon>Bacteria</taxon>
        <taxon>Candidatus Giovannoniibacteriota</taxon>
    </lineage>
</organism>
<feature type="region of interest" description="Disordered" evidence="1">
    <location>
        <begin position="436"/>
        <end position="473"/>
    </location>
</feature>
<dbReference type="InterPro" id="IPR036415">
    <property type="entry name" value="Lamin_tail_dom_sf"/>
</dbReference>
<dbReference type="Pfam" id="PF00932">
    <property type="entry name" value="LTD"/>
    <property type="match status" value="1"/>
</dbReference>
<dbReference type="Gene3D" id="2.60.40.1260">
    <property type="entry name" value="Lamin Tail domain"/>
    <property type="match status" value="1"/>
</dbReference>
<evidence type="ECO:0000313" key="4">
    <source>
        <dbReference type="Proteomes" id="UP000177334"/>
    </source>
</evidence>
<dbReference type="Proteomes" id="UP000177334">
    <property type="component" value="Unassembled WGS sequence"/>
</dbReference>
<reference evidence="3 4" key="1">
    <citation type="journal article" date="2016" name="Nat. Commun.">
        <title>Thousands of microbial genomes shed light on interconnected biogeochemical processes in an aquifer system.</title>
        <authorList>
            <person name="Anantharaman K."/>
            <person name="Brown C.T."/>
            <person name="Hug L.A."/>
            <person name="Sharon I."/>
            <person name="Castelle C.J."/>
            <person name="Probst A.J."/>
            <person name="Thomas B.C."/>
            <person name="Singh A."/>
            <person name="Wilkins M.J."/>
            <person name="Karaoz U."/>
            <person name="Brodie E.L."/>
            <person name="Williams K.H."/>
            <person name="Hubbard S.S."/>
            <person name="Banfield J.F."/>
        </authorList>
    </citation>
    <scope>NUCLEOTIDE SEQUENCE [LARGE SCALE GENOMIC DNA]</scope>
</reference>
<proteinExistence type="predicted"/>
<name>A0A1F5XW07_9BACT</name>
<evidence type="ECO:0000259" key="2">
    <source>
        <dbReference type="PROSITE" id="PS51841"/>
    </source>
</evidence>
<dbReference type="AlphaFoldDB" id="A0A1F5XW07"/>
<feature type="compositionally biased region" description="Low complexity" evidence="1">
    <location>
        <begin position="436"/>
        <end position="467"/>
    </location>
</feature>
<dbReference type="EMBL" id="MFIP01000017">
    <property type="protein sequence ID" value="OGF92079.1"/>
    <property type="molecule type" value="Genomic_DNA"/>
</dbReference>
<accession>A0A1F5XW07</accession>
<dbReference type="InterPro" id="IPR001322">
    <property type="entry name" value="Lamin_tail_dom"/>
</dbReference>
<dbReference type="PROSITE" id="PS51841">
    <property type="entry name" value="LTD"/>
    <property type="match status" value="1"/>
</dbReference>
<evidence type="ECO:0000313" key="3">
    <source>
        <dbReference type="EMBL" id="OGF92079.1"/>
    </source>
</evidence>
<evidence type="ECO:0000256" key="1">
    <source>
        <dbReference type="SAM" id="MobiDB-lite"/>
    </source>
</evidence>
<dbReference type="SUPFAM" id="SSF74853">
    <property type="entry name" value="Lamin A/C globular tail domain"/>
    <property type="match status" value="1"/>
</dbReference>
<feature type="domain" description="LTD" evidence="2">
    <location>
        <begin position="554"/>
        <end position="727"/>
    </location>
</feature>
<protein>
    <recommendedName>
        <fullName evidence="2">LTD domain-containing protein</fullName>
    </recommendedName>
</protein>